<gene>
    <name evidence="2" type="primary">frmR</name>
    <name evidence="2" type="ORF">GCM10009007_12020</name>
</gene>
<dbReference type="Pfam" id="PF02583">
    <property type="entry name" value="Trns_repr_metal"/>
    <property type="match status" value="1"/>
</dbReference>
<reference evidence="2" key="2">
    <citation type="submission" date="2020-09" db="EMBL/GenBank/DDBJ databases">
        <authorList>
            <person name="Sun Q."/>
            <person name="Kim S."/>
        </authorList>
    </citation>
    <scope>NUCLEOTIDE SEQUENCE</scope>
    <source>
        <strain evidence="2">KCTC 32501</strain>
    </source>
</reference>
<sequence length="80" mass="8953">MCRFRRQVQVLEATIEGGVSCSYARQQLSALRGAVNGMIAEVLESHLRETLAQPMQHDDVTQSTESSINDTVTLIRTYLK</sequence>
<dbReference type="GO" id="GO:0003677">
    <property type="term" value="F:DNA binding"/>
    <property type="evidence" value="ECO:0007669"/>
    <property type="project" value="InterPro"/>
</dbReference>
<reference evidence="2" key="1">
    <citation type="journal article" date="2014" name="Int. J. Syst. Evol. Microbiol.">
        <title>Complete genome sequence of Corynebacterium casei LMG S-19264T (=DSM 44701T), isolated from a smear-ripened cheese.</title>
        <authorList>
            <consortium name="US DOE Joint Genome Institute (JGI-PGF)"/>
            <person name="Walter F."/>
            <person name="Albersmeier A."/>
            <person name="Kalinowski J."/>
            <person name="Ruckert C."/>
        </authorList>
    </citation>
    <scope>NUCLEOTIDE SEQUENCE</scope>
    <source>
        <strain evidence="2">KCTC 32501</strain>
    </source>
</reference>
<dbReference type="Proteomes" id="UP000614287">
    <property type="component" value="Unassembled WGS sequence"/>
</dbReference>
<dbReference type="Gene3D" id="1.20.58.1000">
    <property type="entry name" value="Metal-sensitive repressor, helix protomer"/>
    <property type="match status" value="1"/>
</dbReference>
<comment type="caution">
    <text evidence="2">The sequence shown here is derived from an EMBL/GenBank/DDBJ whole genome shotgun (WGS) entry which is preliminary data.</text>
</comment>
<dbReference type="AlphaFoldDB" id="A0A8J3FZB3"/>
<dbReference type="GO" id="GO:0046872">
    <property type="term" value="F:metal ion binding"/>
    <property type="evidence" value="ECO:0007669"/>
    <property type="project" value="InterPro"/>
</dbReference>
<name>A0A8J3FZB3_9BURK</name>
<keyword evidence="3" id="KW-1185">Reference proteome</keyword>
<comment type="similarity">
    <text evidence="1">Belongs to the FrmR/RcnR family.</text>
</comment>
<evidence type="ECO:0000313" key="3">
    <source>
        <dbReference type="Proteomes" id="UP000614287"/>
    </source>
</evidence>
<evidence type="ECO:0000256" key="1">
    <source>
        <dbReference type="ARBA" id="ARBA00005260"/>
    </source>
</evidence>
<organism evidence="2 3">
    <name type="scientific">Formosimonas limnophila</name>
    <dbReference type="NCBI Taxonomy" id="1384487"/>
    <lineage>
        <taxon>Bacteria</taxon>
        <taxon>Pseudomonadati</taxon>
        <taxon>Pseudomonadota</taxon>
        <taxon>Betaproteobacteria</taxon>
        <taxon>Burkholderiales</taxon>
        <taxon>Burkholderiaceae</taxon>
        <taxon>Formosimonas</taxon>
    </lineage>
</organism>
<proteinExistence type="inferred from homology"/>
<accession>A0A8J3FZB3</accession>
<dbReference type="EMBL" id="BMZG01000005">
    <property type="protein sequence ID" value="GHA72607.1"/>
    <property type="molecule type" value="Genomic_DNA"/>
</dbReference>
<dbReference type="InterPro" id="IPR038390">
    <property type="entry name" value="Metal_Tscrpt_repr_sf"/>
</dbReference>
<dbReference type="InterPro" id="IPR003735">
    <property type="entry name" value="Metal_Tscrpt_repr"/>
</dbReference>
<evidence type="ECO:0000313" key="2">
    <source>
        <dbReference type="EMBL" id="GHA72607.1"/>
    </source>
</evidence>
<dbReference type="GO" id="GO:0045892">
    <property type="term" value="P:negative regulation of DNA-templated transcription"/>
    <property type="evidence" value="ECO:0007669"/>
    <property type="project" value="UniProtKB-ARBA"/>
</dbReference>
<protein>
    <submittedName>
        <fullName evidence="2">Transcriptional regulator</fullName>
    </submittedName>
</protein>